<accession>A0A2M7TYL6</accession>
<comment type="caution">
    <text evidence="3">The sequence shown here is derived from an EMBL/GenBank/DDBJ whole genome shotgun (WGS) entry which is preliminary data.</text>
</comment>
<organism evidence="3 4">
    <name type="scientific">Candidatus Roizmanbacteria bacterium CG_4_10_14_0_2_um_filter_39_13</name>
    <dbReference type="NCBI Taxonomy" id="1974825"/>
    <lineage>
        <taxon>Bacteria</taxon>
        <taxon>Candidatus Roizmaniibacteriota</taxon>
    </lineage>
</organism>
<keyword evidence="1" id="KW-0808">Transferase</keyword>
<dbReference type="PANTHER" id="PTHR46401:SF2">
    <property type="entry name" value="GLYCOSYLTRANSFERASE WBBK-RELATED"/>
    <property type="match status" value="1"/>
</dbReference>
<dbReference type="Gene3D" id="3.40.50.2000">
    <property type="entry name" value="Glycogen Phosphorylase B"/>
    <property type="match status" value="2"/>
</dbReference>
<dbReference type="InterPro" id="IPR001296">
    <property type="entry name" value="Glyco_trans_1"/>
</dbReference>
<sequence>NAYSQGISGADKICIETWKHLDEKHITVMTSPEGKKMCDNFGLKARFVITTSEQVFQNPIQTYLKRIIFGIWNAITSSQQDILYSSSDQLPDILPALIFKLRNRNAQWIVRSYHTIPNKRPVSHHAQKLSWLLIKTFAATIITASTLMERKLIQHGFSSKNMYIVYPGISEPRIMRKKTIYKYDAVFMSRLHSSKGIFDLISIWKNVTKKLPNATLAIIGVGEKQTIQKLNHTIKINNLQNSIKLLGHQSDEKAQEIISRSQMFVFPSHEEGFSLTIAEVLLIGIPIIAYDLPIYQDVFPNALSLIPRSDINAFADQIIEVMSNRKRYDKNVNFGKSVAQKYTWKKALENERAILHL</sequence>
<evidence type="ECO:0000313" key="4">
    <source>
        <dbReference type="Proteomes" id="UP000228503"/>
    </source>
</evidence>
<dbReference type="AlphaFoldDB" id="A0A2M7TYL6"/>
<evidence type="ECO:0000313" key="3">
    <source>
        <dbReference type="EMBL" id="PIZ62873.1"/>
    </source>
</evidence>
<feature type="non-terminal residue" evidence="3">
    <location>
        <position position="1"/>
    </location>
</feature>
<proteinExistence type="predicted"/>
<dbReference type="EMBL" id="PFOB01000041">
    <property type="protein sequence ID" value="PIZ62873.1"/>
    <property type="molecule type" value="Genomic_DNA"/>
</dbReference>
<gene>
    <name evidence="3" type="ORF">COY16_03265</name>
</gene>
<dbReference type="CDD" id="cd03801">
    <property type="entry name" value="GT4_PimA-like"/>
    <property type="match status" value="1"/>
</dbReference>
<feature type="domain" description="Glycosyl transferase family 1" evidence="2">
    <location>
        <begin position="182"/>
        <end position="333"/>
    </location>
</feature>
<dbReference type="Proteomes" id="UP000228503">
    <property type="component" value="Unassembled WGS sequence"/>
</dbReference>
<dbReference type="Pfam" id="PF00534">
    <property type="entry name" value="Glycos_transf_1"/>
    <property type="match status" value="1"/>
</dbReference>
<name>A0A2M7TYL6_9BACT</name>
<protein>
    <recommendedName>
        <fullName evidence="2">Glycosyl transferase family 1 domain-containing protein</fullName>
    </recommendedName>
</protein>
<dbReference type="SUPFAM" id="SSF53756">
    <property type="entry name" value="UDP-Glycosyltransferase/glycogen phosphorylase"/>
    <property type="match status" value="1"/>
</dbReference>
<reference evidence="4" key="1">
    <citation type="submission" date="2017-09" db="EMBL/GenBank/DDBJ databases">
        <title>Depth-based differentiation of microbial function through sediment-hosted aquifers and enrichment of novel symbionts in the deep terrestrial subsurface.</title>
        <authorList>
            <person name="Probst A.J."/>
            <person name="Ladd B."/>
            <person name="Jarett J.K."/>
            <person name="Geller-Mcgrath D.E."/>
            <person name="Sieber C.M.K."/>
            <person name="Emerson J.B."/>
            <person name="Anantharaman K."/>
            <person name="Thomas B.C."/>
            <person name="Malmstrom R."/>
            <person name="Stieglmeier M."/>
            <person name="Klingl A."/>
            <person name="Woyke T."/>
            <person name="Ryan C.M."/>
            <person name="Banfield J.F."/>
        </authorList>
    </citation>
    <scope>NUCLEOTIDE SEQUENCE [LARGE SCALE GENOMIC DNA]</scope>
</reference>
<evidence type="ECO:0000259" key="2">
    <source>
        <dbReference type="Pfam" id="PF00534"/>
    </source>
</evidence>
<dbReference type="PANTHER" id="PTHR46401">
    <property type="entry name" value="GLYCOSYLTRANSFERASE WBBK-RELATED"/>
    <property type="match status" value="1"/>
</dbReference>
<dbReference type="GO" id="GO:0016757">
    <property type="term" value="F:glycosyltransferase activity"/>
    <property type="evidence" value="ECO:0007669"/>
    <property type="project" value="InterPro"/>
</dbReference>
<evidence type="ECO:0000256" key="1">
    <source>
        <dbReference type="ARBA" id="ARBA00022679"/>
    </source>
</evidence>